<reference evidence="10" key="2">
    <citation type="journal article" date="2013" name="Nat. Commun.">
        <title>Genome of the Chinese tree shrew.</title>
        <authorList>
            <person name="Fan Y."/>
            <person name="Huang Z.Y."/>
            <person name="Cao C.C."/>
            <person name="Chen C.S."/>
            <person name="Chen Y.X."/>
            <person name="Fan D.D."/>
            <person name="He J."/>
            <person name="Hou H.L."/>
            <person name="Hu L."/>
            <person name="Hu X.T."/>
            <person name="Jiang X.T."/>
            <person name="Lai R."/>
            <person name="Lang Y.S."/>
            <person name="Liang B."/>
            <person name="Liao S.G."/>
            <person name="Mu D."/>
            <person name="Ma Y.Y."/>
            <person name="Niu Y.Y."/>
            <person name="Sun X.Q."/>
            <person name="Xia J.Q."/>
            <person name="Xiao J."/>
            <person name="Xiong Z.Q."/>
            <person name="Xu L."/>
            <person name="Yang L."/>
            <person name="Zhang Y."/>
            <person name="Zhao W."/>
            <person name="Zhao X.D."/>
            <person name="Zheng Y.T."/>
            <person name="Zhou J.M."/>
            <person name="Zhu Y.B."/>
            <person name="Zhang G.J."/>
            <person name="Wang J."/>
            <person name="Yao Y.G."/>
        </authorList>
    </citation>
    <scope>NUCLEOTIDE SEQUENCE [LARGE SCALE GENOMIC DNA]</scope>
</reference>
<organism evidence="9 10">
    <name type="scientific">Tupaia chinensis</name>
    <name type="common">Chinese tree shrew</name>
    <name type="synonym">Tupaia belangeri chinensis</name>
    <dbReference type="NCBI Taxonomy" id="246437"/>
    <lineage>
        <taxon>Eukaryota</taxon>
        <taxon>Metazoa</taxon>
        <taxon>Chordata</taxon>
        <taxon>Craniata</taxon>
        <taxon>Vertebrata</taxon>
        <taxon>Euteleostomi</taxon>
        <taxon>Mammalia</taxon>
        <taxon>Eutheria</taxon>
        <taxon>Euarchontoglires</taxon>
        <taxon>Scandentia</taxon>
        <taxon>Tupaiidae</taxon>
        <taxon>Tupaia</taxon>
    </lineage>
</organism>
<dbReference type="SMART" id="SM00408">
    <property type="entry name" value="IGc2"/>
    <property type="match status" value="7"/>
</dbReference>
<feature type="domain" description="Ig-like" evidence="8">
    <location>
        <begin position="287"/>
        <end position="372"/>
    </location>
</feature>
<keyword evidence="7" id="KW-0812">Transmembrane</keyword>
<dbReference type="FunFam" id="2.60.40.10:FF:000244">
    <property type="entry name" value="carcinoembryonic antigen-related cell adhesion molecule 16"/>
    <property type="match status" value="2"/>
</dbReference>
<evidence type="ECO:0000256" key="5">
    <source>
        <dbReference type="ARBA" id="ARBA00038222"/>
    </source>
</evidence>
<keyword evidence="7" id="KW-0472">Membrane</keyword>
<proteinExistence type="inferred from homology"/>
<dbReference type="STRING" id="246437.L9L876"/>
<feature type="domain" description="Ig-like" evidence="8">
    <location>
        <begin position="753"/>
        <end position="837"/>
    </location>
</feature>
<dbReference type="InterPro" id="IPR003599">
    <property type="entry name" value="Ig_sub"/>
</dbReference>
<dbReference type="Pfam" id="PF13927">
    <property type="entry name" value="Ig_3"/>
    <property type="match status" value="3"/>
</dbReference>
<keyword evidence="3" id="KW-0325">Glycoprotein</keyword>
<dbReference type="AlphaFoldDB" id="L9L876"/>
<sequence length="1258" mass="135087">MPTAAELTITPIPSQPLEGDNVTLLVQGLLEGEILSFNWFRGSGTELSQQIITFRVLSGGITLGAAHTGRETVSPDGSLHITGLNLTDTSPYTLRKIMMDMNQPTWNVYLSVFEKLAPPTIMASVLAPLESQDSVTLSCQSPSKDAIFQWYIDKEPAVGSGRLELSPDQRSLTIHQVSRRDMGPYQCEAKNPAVTSLSEPLLLDVIYGPDVPTVATADLSFIVGFNLTLSCSSVSNPPAQYSWTINGSPGPVGQQLFLSAVHLGTAGGFPTPASGSRSATNTLIVVPEYMPQPNILADDATPVENTGSVTLTCVPPKRFAAIRWFKDSSLLDEGGRGELSPDHRILTLKNITRNDTGLYQCEASSSVTSSLSRPLPVNVDYGPDIPLINPMDSTFVVGSNLTLSCFADSNPPAEYTWTVAGSLAVAGQLLSIPHVSLNSSGLYRCQATNADTGMQSTAQLEVRIKEAPDKNNQGSGVYGPSIPGGGIAGIVFGVLIGMVLTATVGYFLGFLRDQIRAAVLSHLRRLSNISPSALGCVNLTKINPEARGLALQPGISGGRGDLWNEQKLPRPPRAQAALLVSKRRATLLLLDKAVLGLGSWSLQSPEEPVELVRPCLVPVDPAPTITSFLSFCSKPMSAQLTITSIPPRAIEGDNVTLSVQGIPQNLLSYNWFRGATIDQVNRIVNFKFTDHAHTPGPAHTGRETGSASGSLSITDVRRSDDGIYTLQLISFDGNGNTNRHHAVLLVSEKLHQPQVAAQNLSPVEHLDSLNLSCISPNNDVTVRWFLNLEVIQEGDGPAISSDGRALIVPTVTRNDSGTYHCETRNHLGSRLSEALIVDVAYGPDIPTVTAEDPDFVIGSNLTLICSADSYPHAQYTWSINGLPKSEGQTLFISSLSRAHSGVYTCNASNPISGLHSSVDISITVSETLPQPNITASNFAPVEHTDSISLHCLPPRSTVAIQWYINGQNLFTGGRKELSPDHRTLTLRNITRNDTGLYQCESRNSATSSISNPVLIKVIYGPDPPTVNPSDPEVRAGSALTLSCFADSNPPAQYHWEMDGRPGPDTQHLIIPEVSLGQEGSYTCEASNSITHLHSSVNGKIRISEAPEDNLQPSLVRTAIPSGGIAGIALGVLIGVALTGTAGYFVGVMRSQSIKTMTSVPGVLFQFPVSLCDPPFRGGKDLTKPTSFKLLLATLQIYPDLLIQYYRIPCARSDTLTLLALVPIAYTTFYHHRQFGDFLWVILMACFPPPLPSLHQMSF</sequence>
<dbReference type="InterPro" id="IPR013783">
    <property type="entry name" value="Ig-like_fold"/>
</dbReference>
<evidence type="ECO:0000256" key="2">
    <source>
        <dbReference type="ARBA" id="ARBA00023157"/>
    </source>
</evidence>
<protein>
    <submittedName>
        <fullName evidence="9">Carcinoembryonic antigen-related cell adhesion molecule 5</fullName>
    </submittedName>
</protein>
<dbReference type="eggNOG" id="ENOG502RWTE">
    <property type="taxonomic scope" value="Eukaryota"/>
</dbReference>
<feature type="transmembrane region" description="Helical" evidence="7">
    <location>
        <begin position="1123"/>
        <end position="1146"/>
    </location>
</feature>
<dbReference type="PANTHER" id="PTHR44337">
    <property type="entry name" value="CARCINOEMBRYONIC ANTIGEN-RELATED CELL ADHESION MOLECULE 8"/>
    <property type="match status" value="1"/>
</dbReference>
<feature type="region of interest" description="Disordered" evidence="6">
    <location>
        <begin position="692"/>
        <end position="713"/>
    </location>
</feature>
<keyword evidence="7" id="KW-1133">Transmembrane helix</keyword>
<gene>
    <name evidence="9" type="ORF">TREES_T100011450</name>
</gene>
<feature type="compositionally biased region" description="Polar residues" evidence="6">
    <location>
        <begin position="703"/>
        <end position="713"/>
    </location>
</feature>
<keyword evidence="4" id="KW-0393">Immunoglobulin domain</keyword>
<feature type="domain" description="Ig-like" evidence="8">
    <location>
        <begin position="118"/>
        <end position="198"/>
    </location>
</feature>
<evidence type="ECO:0000256" key="7">
    <source>
        <dbReference type="SAM" id="Phobius"/>
    </source>
</evidence>
<evidence type="ECO:0000256" key="1">
    <source>
        <dbReference type="ARBA" id="ARBA00022729"/>
    </source>
</evidence>
<feature type="domain" description="Ig-like" evidence="8">
    <location>
        <begin position="843"/>
        <end position="921"/>
    </location>
</feature>
<reference evidence="10" key="1">
    <citation type="submission" date="2012-07" db="EMBL/GenBank/DDBJ databases">
        <title>Genome of the Chinese tree shrew, a rising model animal genetically related to primates.</title>
        <authorList>
            <person name="Zhang G."/>
            <person name="Fan Y."/>
            <person name="Yao Y."/>
            <person name="Huang Z."/>
        </authorList>
    </citation>
    <scope>NUCLEOTIDE SEQUENCE [LARGE SCALE GENOMIC DNA]</scope>
</reference>
<evidence type="ECO:0000313" key="10">
    <source>
        <dbReference type="Proteomes" id="UP000011518"/>
    </source>
</evidence>
<dbReference type="InterPro" id="IPR052598">
    <property type="entry name" value="IgSF_CEA-related"/>
</dbReference>
<dbReference type="SMART" id="SM00409">
    <property type="entry name" value="IG"/>
    <property type="match status" value="10"/>
</dbReference>
<evidence type="ECO:0000256" key="6">
    <source>
        <dbReference type="SAM" id="MobiDB-lite"/>
    </source>
</evidence>
<name>L9L876_TUPCH</name>
<keyword evidence="2" id="KW-1015">Disulfide bond</keyword>
<dbReference type="Pfam" id="PF07686">
    <property type="entry name" value="V-set"/>
    <property type="match status" value="1"/>
</dbReference>
<evidence type="ECO:0000256" key="3">
    <source>
        <dbReference type="ARBA" id="ARBA00023180"/>
    </source>
</evidence>
<comment type="similarity">
    <text evidence="5">Belongs to the immunoglobulin superfamily. CEA family.</text>
</comment>
<dbReference type="PROSITE" id="PS50835">
    <property type="entry name" value="IG_LIKE"/>
    <property type="match status" value="8"/>
</dbReference>
<dbReference type="InParanoid" id="L9L876"/>
<dbReference type="InterPro" id="IPR007110">
    <property type="entry name" value="Ig-like_dom"/>
</dbReference>
<dbReference type="Pfam" id="PF13895">
    <property type="entry name" value="Ig_2"/>
    <property type="match status" value="4"/>
</dbReference>
<dbReference type="InterPro" id="IPR013106">
    <property type="entry name" value="Ig_V-set"/>
</dbReference>
<dbReference type="Proteomes" id="UP000011518">
    <property type="component" value="Unassembled WGS sequence"/>
</dbReference>
<dbReference type="PANTHER" id="PTHR44337:SF20">
    <property type="entry name" value="CARCINOEMBRYONIC ANTIGEN-RELATED CELL ADHESION MOLECULE 5-RELATED"/>
    <property type="match status" value="1"/>
</dbReference>
<dbReference type="InterPro" id="IPR036179">
    <property type="entry name" value="Ig-like_dom_sf"/>
</dbReference>
<feature type="domain" description="Ig-like" evidence="8">
    <location>
        <begin position="1024"/>
        <end position="1103"/>
    </location>
</feature>
<dbReference type="SUPFAM" id="SSF48726">
    <property type="entry name" value="Immunoglobulin"/>
    <property type="match status" value="9"/>
</dbReference>
<feature type="domain" description="Ig-like" evidence="8">
    <location>
        <begin position="209"/>
        <end position="248"/>
    </location>
</feature>
<keyword evidence="1" id="KW-0732">Signal</keyword>
<dbReference type="EMBL" id="KB320473">
    <property type="protein sequence ID" value="ELW71083.1"/>
    <property type="molecule type" value="Genomic_DNA"/>
</dbReference>
<feature type="domain" description="Ig-like" evidence="8">
    <location>
        <begin position="383"/>
        <end position="461"/>
    </location>
</feature>
<accession>L9L876</accession>
<evidence type="ECO:0000313" key="9">
    <source>
        <dbReference type="EMBL" id="ELW71083.1"/>
    </source>
</evidence>
<keyword evidence="10" id="KW-1185">Reference proteome</keyword>
<evidence type="ECO:0000259" key="8">
    <source>
        <dbReference type="PROSITE" id="PS50835"/>
    </source>
</evidence>
<evidence type="ECO:0000256" key="4">
    <source>
        <dbReference type="ARBA" id="ARBA00023319"/>
    </source>
</evidence>
<dbReference type="Gene3D" id="2.60.40.10">
    <property type="entry name" value="Immunoglobulins"/>
    <property type="match status" value="10"/>
</dbReference>
<feature type="domain" description="Ig-like" evidence="8">
    <location>
        <begin position="931"/>
        <end position="1010"/>
    </location>
</feature>
<dbReference type="InterPro" id="IPR003598">
    <property type="entry name" value="Ig_sub2"/>
</dbReference>